<proteinExistence type="predicted"/>
<dbReference type="InterPro" id="IPR051320">
    <property type="entry name" value="Viral_Replic_Matur_Polypro"/>
</dbReference>
<reference evidence="2 3" key="1">
    <citation type="journal article" date="2023" name="Hortic Res">
        <title>The complete reference genome for grapevine (Vitis vinifera L.) genetics and breeding.</title>
        <authorList>
            <person name="Shi X."/>
            <person name="Cao S."/>
            <person name="Wang X."/>
            <person name="Huang S."/>
            <person name="Wang Y."/>
            <person name="Liu Z."/>
            <person name="Liu W."/>
            <person name="Leng X."/>
            <person name="Peng Y."/>
            <person name="Wang N."/>
            <person name="Wang Y."/>
            <person name="Ma Z."/>
            <person name="Xu X."/>
            <person name="Zhang F."/>
            <person name="Xue H."/>
            <person name="Zhong H."/>
            <person name="Wang Y."/>
            <person name="Zhang K."/>
            <person name="Velt A."/>
            <person name="Avia K."/>
            <person name="Holtgrawe D."/>
            <person name="Grimplet J."/>
            <person name="Matus J.T."/>
            <person name="Ware D."/>
            <person name="Wu X."/>
            <person name="Wang H."/>
            <person name="Liu C."/>
            <person name="Fang Y."/>
            <person name="Rustenholz C."/>
            <person name="Cheng Z."/>
            <person name="Xiao H."/>
            <person name="Zhou Y."/>
        </authorList>
    </citation>
    <scope>NUCLEOTIDE SEQUENCE [LARGE SCALE GENOMIC DNA]</scope>
    <source>
        <strain evidence="3">cv. Pinot noir / PN40024</strain>
        <tissue evidence="2">Leaf</tissue>
    </source>
</reference>
<dbReference type="InterPro" id="IPR041577">
    <property type="entry name" value="RT_RNaseH_2"/>
</dbReference>
<dbReference type="Pfam" id="PF17919">
    <property type="entry name" value="RT_RNaseH_2"/>
    <property type="match status" value="1"/>
</dbReference>
<dbReference type="PANTHER" id="PTHR33064:SF37">
    <property type="entry name" value="RIBONUCLEASE H"/>
    <property type="match status" value="1"/>
</dbReference>
<dbReference type="CDD" id="cd01647">
    <property type="entry name" value="RT_LTR"/>
    <property type="match status" value="1"/>
</dbReference>
<dbReference type="PANTHER" id="PTHR33064">
    <property type="entry name" value="POL PROTEIN"/>
    <property type="match status" value="1"/>
</dbReference>
<dbReference type="Gene3D" id="3.30.70.270">
    <property type="match status" value="2"/>
</dbReference>
<organism evidence="2 3">
    <name type="scientific">Vitis vinifera</name>
    <name type="common">Grape</name>
    <dbReference type="NCBI Taxonomy" id="29760"/>
    <lineage>
        <taxon>Eukaryota</taxon>
        <taxon>Viridiplantae</taxon>
        <taxon>Streptophyta</taxon>
        <taxon>Embryophyta</taxon>
        <taxon>Tracheophyta</taxon>
        <taxon>Spermatophyta</taxon>
        <taxon>Magnoliopsida</taxon>
        <taxon>eudicotyledons</taxon>
        <taxon>Gunneridae</taxon>
        <taxon>Pentapetalae</taxon>
        <taxon>rosids</taxon>
        <taxon>Vitales</taxon>
        <taxon>Vitaceae</taxon>
        <taxon>Viteae</taxon>
        <taxon>Vitis</taxon>
    </lineage>
</organism>
<dbReference type="Pfam" id="PF00078">
    <property type="entry name" value="RVT_1"/>
    <property type="match status" value="1"/>
</dbReference>
<sequence length="360" mass="41566">MVEIERMVVELLHSGLIRPSTSPFSSPVLLVNKTYGSWRFCVNYRALNNITIKDKYPIPVIDELLNELHGAKFFSKLDLRSGYHQIQMQVEDILKTAFNTHEGHYEFVVMPFGLTNAPTTFQVLMNDLFCSHLQKFILIFFNDILVYSKSWNNHLSHLHIVFDILSINQLFVKELKCQFGVTQVTYLGHIITKKKKVSVNPKRLQVAVTWPKPTTTREVRGFLGLARYYQKFISHFGGMIASLTKLLTNDQFEWNNEIEDAFHKLKEVLTNLPILCLLDFTQRFVIECDASGIGIGAILTQYNHPMAYFNEALKGSALALSTYQKEMLAVVKAIKKWRPYLLGKPFTVRIDHRSLKYLLK</sequence>
<feature type="domain" description="Reverse transcriptase" evidence="1">
    <location>
        <begin position="12"/>
        <end position="191"/>
    </location>
</feature>
<dbReference type="InterPro" id="IPR043128">
    <property type="entry name" value="Rev_trsase/Diguanyl_cyclase"/>
</dbReference>
<protein>
    <recommendedName>
        <fullName evidence="1">Reverse transcriptase domain-containing protein</fullName>
    </recommendedName>
</protein>
<dbReference type="InterPro" id="IPR043502">
    <property type="entry name" value="DNA/RNA_pol_sf"/>
</dbReference>
<dbReference type="EMBL" id="CP126661">
    <property type="protein sequence ID" value="WKA02621.1"/>
    <property type="molecule type" value="Genomic_DNA"/>
</dbReference>
<evidence type="ECO:0000313" key="2">
    <source>
        <dbReference type="EMBL" id="WKA02621.1"/>
    </source>
</evidence>
<dbReference type="Gene3D" id="3.10.10.10">
    <property type="entry name" value="HIV Type 1 Reverse Transcriptase, subunit A, domain 1"/>
    <property type="match status" value="1"/>
</dbReference>
<name>A0ABY9D7F0_VITVI</name>
<dbReference type="SUPFAM" id="SSF56672">
    <property type="entry name" value="DNA/RNA polymerases"/>
    <property type="match status" value="1"/>
</dbReference>
<dbReference type="Gene3D" id="3.10.20.370">
    <property type="match status" value="1"/>
</dbReference>
<keyword evidence="3" id="KW-1185">Reference proteome</keyword>
<gene>
    <name evidence="2" type="ORF">VitviT2T_020786</name>
</gene>
<evidence type="ECO:0000313" key="3">
    <source>
        <dbReference type="Proteomes" id="UP001227230"/>
    </source>
</evidence>
<accession>A0ABY9D7F0</accession>
<evidence type="ECO:0000259" key="1">
    <source>
        <dbReference type="PROSITE" id="PS50878"/>
    </source>
</evidence>
<dbReference type="CDD" id="cd09274">
    <property type="entry name" value="RNase_HI_RT_Ty3"/>
    <property type="match status" value="1"/>
</dbReference>
<dbReference type="InterPro" id="IPR000477">
    <property type="entry name" value="RT_dom"/>
</dbReference>
<dbReference type="PROSITE" id="PS50878">
    <property type="entry name" value="RT_POL"/>
    <property type="match status" value="1"/>
</dbReference>
<dbReference type="Proteomes" id="UP001227230">
    <property type="component" value="Chromosome 14"/>
</dbReference>